<dbReference type="AlphaFoldDB" id="A0A3S4ZAI4"/>
<reference evidence="1 2" key="1">
    <citation type="submission" date="2018-12" db="EMBL/GenBank/DDBJ databases">
        <authorList>
            <consortium name="Pathogen Informatics"/>
        </authorList>
    </citation>
    <scope>NUCLEOTIDE SEQUENCE [LARGE SCALE GENOMIC DNA]</scope>
    <source>
        <strain evidence="1 2">NCTC12742</strain>
    </source>
</reference>
<dbReference type="OrthoDB" id="5431733at2"/>
<evidence type="ECO:0000313" key="1">
    <source>
        <dbReference type="EMBL" id="VEJ51936.1"/>
    </source>
</evidence>
<proteinExistence type="predicted"/>
<name>A0A3S4ZAI4_9NEIS</name>
<dbReference type="Proteomes" id="UP000272771">
    <property type="component" value="Chromosome"/>
</dbReference>
<gene>
    <name evidence="1" type="ORF">NCTC12742_01845</name>
</gene>
<dbReference type="KEGG" id="nwe:SAMEA3174300_0402"/>
<dbReference type="STRING" id="28091.SAMEA3174300_00402"/>
<keyword evidence="2" id="KW-1185">Reference proteome</keyword>
<protein>
    <submittedName>
        <fullName evidence="1">VacJ-like protein</fullName>
    </submittedName>
</protein>
<organism evidence="1 2">
    <name type="scientific">Neisseria weaveri</name>
    <dbReference type="NCBI Taxonomy" id="28091"/>
    <lineage>
        <taxon>Bacteria</taxon>
        <taxon>Pseudomonadati</taxon>
        <taxon>Pseudomonadota</taxon>
        <taxon>Betaproteobacteria</taxon>
        <taxon>Neisseriales</taxon>
        <taxon>Neisseriaceae</taxon>
        <taxon>Neisseria</taxon>
    </lineage>
</organism>
<evidence type="ECO:0000313" key="2">
    <source>
        <dbReference type="Proteomes" id="UP000272771"/>
    </source>
</evidence>
<dbReference type="RefSeq" id="WP_004283554.1">
    <property type="nucleotide sequence ID" value="NZ_CAUJRG010000005.1"/>
</dbReference>
<dbReference type="EMBL" id="LR134533">
    <property type="protein sequence ID" value="VEJ51936.1"/>
    <property type="molecule type" value="Genomic_DNA"/>
</dbReference>
<accession>A0A3S4ZAI4</accession>
<sequence length="119" mass="14105">MYFVDRTAVVLKPTAVFLKWLKSADEDMPDITLEQIRSNCSVFLVPQFDEPEAVISYFDDRYQEIFEAEISSWDIPKNKWPQDMGLKAFWEYFEVEIHEMVLDMEEAEMSVSPVFDNMM</sequence>